<feature type="transmembrane region" description="Helical" evidence="1">
    <location>
        <begin position="256"/>
        <end position="281"/>
    </location>
</feature>
<dbReference type="EMBL" id="JBHSOH010000003">
    <property type="protein sequence ID" value="MFC5847061.1"/>
    <property type="molecule type" value="Genomic_DNA"/>
</dbReference>
<dbReference type="Proteomes" id="UP001595979">
    <property type="component" value="Unassembled WGS sequence"/>
</dbReference>
<dbReference type="PANTHER" id="PTHR30199:SF0">
    <property type="entry name" value="INNER MEMBRANE PROTEIN YDCO"/>
    <property type="match status" value="1"/>
</dbReference>
<evidence type="ECO:0000313" key="3">
    <source>
        <dbReference type="Proteomes" id="UP001595979"/>
    </source>
</evidence>
<feature type="transmembrane region" description="Helical" evidence="1">
    <location>
        <begin position="88"/>
        <end position="117"/>
    </location>
</feature>
<dbReference type="Pfam" id="PF03594">
    <property type="entry name" value="BenE"/>
    <property type="match status" value="1"/>
</dbReference>
<dbReference type="RefSeq" id="WP_380045853.1">
    <property type="nucleotide sequence ID" value="NZ_JBHSOH010000003.1"/>
</dbReference>
<evidence type="ECO:0000256" key="1">
    <source>
        <dbReference type="SAM" id="Phobius"/>
    </source>
</evidence>
<dbReference type="PANTHER" id="PTHR30199">
    <property type="entry name" value="MFS FAMILY TRANSPORTER, PREDICTED SUBSTRATE BENZOATE"/>
    <property type="match status" value="1"/>
</dbReference>
<feature type="transmembrane region" description="Helical" evidence="1">
    <location>
        <begin position="370"/>
        <end position="391"/>
    </location>
</feature>
<feature type="transmembrane region" description="Helical" evidence="1">
    <location>
        <begin position="20"/>
        <end position="43"/>
    </location>
</feature>
<keyword evidence="1" id="KW-0472">Membrane</keyword>
<dbReference type="NCBIfam" id="TIGR00843">
    <property type="entry name" value="benE"/>
    <property type="match status" value="1"/>
</dbReference>
<feature type="transmembrane region" description="Helical" evidence="1">
    <location>
        <begin position="178"/>
        <end position="200"/>
    </location>
</feature>
<evidence type="ECO:0000313" key="2">
    <source>
        <dbReference type="EMBL" id="MFC5847061.1"/>
    </source>
</evidence>
<keyword evidence="1" id="KW-1133">Transmembrane helix</keyword>
<keyword evidence="1" id="KW-0812">Transmembrane</keyword>
<feature type="transmembrane region" description="Helical" evidence="1">
    <location>
        <begin position="154"/>
        <end position="171"/>
    </location>
</feature>
<keyword evidence="3" id="KW-1185">Reference proteome</keyword>
<comment type="caution">
    <text evidence="2">The sequence shown here is derived from an EMBL/GenBank/DDBJ whole genome shotgun (WGS) entry which is preliminary data.</text>
</comment>
<reference evidence="3" key="1">
    <citation type="journal article" date="2019" name="Int. J. Syst. Evol. Microbiol.">
        <title>The Global Catalogue of Microorganisms (GCM) 10K type strain sequencing project: providing services to taxonomists for standard genome sequencing and annotation.</title>
        <authorList>
            <consortium name="The Broad Institute Genomics Platform"/>
            <consortium name="The Broad Institute Genome Sequencing Center for Infectious Disease"/>
            <person name="Wu L."/>
            <person name="Ma J."/>
        </authorList>
    </citation>
    <scope>NUCLEOTIDE SEQUENCE [LARGE SCALE GENOMIC DNA]</scope>
    <source>
        <strain evidence="3">CGMCC 1.15053</strain>
    </source>
</reference>
<name>A0ABW1DH86_9DEIO</name>
<dbReference type="InterPro" id="IPR004711">
    <property type="entry name" value="Benzoate_Transporter"/>
</dbReference>
<sequence length="415" mass="42503">MTAAPPLARPSFWRDSHPSAVLSGLVAILIGWAGPNVLIYSVAQAAHLSDATAMSWLWGHAIFAGLAGIFLSLRTRMPILSTWSTPGIALLLTALPGIPFAQAIGAFLTSAVLVILLGTFRPLTRALGAIPPHLAAALNAAILLPFGFHAAQAFGQEPLLVGLMVLAYFLVRQWRPLWAVAGVLVVGVAASAGLGLWHPAPVAVALTVPQLVWPEFSLRATLNLALPLTLLAFTGQFVPGFGVLKVNGYEPAPGPVLRVCGLASAAAACVGCHNLTLGALLANIVSGPEAHPDPARRYTAAVWAGVFNIVFGLFAGTFLHLLGILPVQALAALAGLALLAAIGSSLQAGFRDAPGSLAPALVVLVTLSGVTPLGIGAAFWGILAGLAVHALEVAGRRRRAAGATATPVTEATAPR</sequence>
<feature type="transmembrane region" description="Helical" evidence="1">
    <location>
        <begin position="55"/>
        <end position="73"/>
    </location>
</feature>
<feature type="transmembrane region" description="Helical" evidence="1">
    <location>
        <begin position="129"/>
        <end position="148"/>
    </location>
</feature>
<feature type="transmembrane region" description="Helical" evidence="1">
    <location>
        <begin position="301"/>
        <end position="322"/>
    </location>
</feature>
<proteinExistence type="predicted"/>
<feature type="transmembrane region" description="Helical" evidence="1">
    <location>
        <begin position="329"/>
        <end position="350"/>
    </location>
</feature>
<organism evidence="2 3">
    <name type="scientific">Deinococcus petrolearius</name>
    <dbReference type="NCBI Taxonomy" id="1751295"/>
    <lineage>
        <taxon>Bacteria</taxon>
        <taxon>Thermotogati</taxon>
        <taxon>Deinococcota</taxon>
        <taxon>Deinococci</taxon>
        <taxon>Deinococcales</taxon>
        <taxon>Deinococcaceae</taxon>
        <taxon>Deinococcus</taxon>
    </lineage>
</organism>
<feature type="transmembrane region" description="Helical" evidence="1">
    <location>
        <begin position="220"/>
        <end position="244"/>
    </location>
</feature>
<protein>
    <submittedName>
        <fullName evidence="2">Benzoate/H(+) symporter BenE family transporter</fullName>
    </submittedName>
</protein>
<accession>A0ABW1DH86</accession>
<gene>
    <name evidence="2" type="ORF">ACFPQ6_01950</name>
</gene>